<keyword evidence="3" id="KW-1185">Reference proteome</keyword>
<gene>
    <name evidence="2" type="ORF">M5K25_017022</name>
</gene>
<proteinExistence type="predicted"/>
<protein>
    <submittedName>
        <fullName evidence="2">Uncharacterized protein</fullName>
    </submittedName>
</protein>
<evidence type="ECO:0000313" key="2">
    <source>
        <dbReference type="EMBL" id="KAL0913557.1"/>
    </source>
</evidence>
<reference evidence="2 3" key="1">
    <citation type="journal article" date="2024" name="Plant Biotechnol. J.">
        <title>Dendrobium thyrsiflorum genome and its molecular insights into genes involved in important horticultural traits.</title>
        <authorList>
            <person name="Chen B."/>
            <person name="Wang J.Y."/>
            <person name="Zheng P.J."/>
            <person name="Li K.L."/>
            <person name="Liang Y.M."/>
            <person name="Chen X.F."/>
            <person name="Zhang C."/>
            <person name="Zhao X."/>
            <person name="He X."/>
            <person name="Zhang G.Q."/>
            <person name="Liu Z.J."/>
            <person name="Xu Q."/>
        </authorList>
    </citation>
    <scope>NUCLEOTIDE SEQUENCE [LARGE SCALE GENOMIC DNA]</scope>
    <source>
        <strain evidence="2">GZMU011</strain>
    </source>
</reference>
<comment type="caution">
    <text evidence="2">The sequence shown here is derived from an EMBL/GenBank/DDBJ whole genome shotgun (WGS) entry which is preliminary data.</text>
</comment>
<dbReference type="EMBL" id="JANQDX010000013">
    <property type="protein sequence ID" value="KAL0913557.1"/>
    <property type="molecule type" value="Genomic_DNA"/>
</dbReference>
<feature type="compositionally biased region" description="Basic residues" evidence="1">
    <location>
        <begin position="136"/>
        <end position="145"/>
    </location>
</feature>
<evidence type="ECO:0000313" key="3">
    <source>
        <dbReference type="Proteomes" id="UP001552299"/>
    </source>
</evidence>
<dbReference type="AlphaFoldDB" id="A0ABD0UTH6"/>
<accession>A0ABD0UTH6</accession>
<feature type="region of interest" description="Disordered" evidence="1">
    <location>
        <begin position="107"/>
        <end position="145"/>
    </location>
</feature>
<name>A0ABD0UTH6_DENTH</name>
<sequence>MAPSGAELPCQSCFEVLESLGVFGLTELLSFGLCCPELSELDVDMLLELLDFSICPRDSGRMVQFWESAENSEYKDRIPGNFLVTFHRVIFCLGSSLLLHGKVHHTPPWSSHLRRRRRRRRRRIGNGNAGTLYGNGRHRRKPKKGKKLTVNTIINLRNPLELLTLKKKFSYLCSLLQRQASHGRPQQIKIFHSPL</sequence>
<evidence type="ECO:0000256" key="1">
    <source>
        <dbReference type="SAM" id="MobiDB-lite"/>
    </source>
</evidence>
<dbReference type="Proteomes" id="UP001552299">
    <property type="component" value="Unassembled WGS sequence"/>
</dbReference>
<organism evidence="2 3">
    <name type="scientific">Dendrobium thyrsiflorum</name>
    <name type="common">Pinecone-like raceme dendrobium</name>
    <name type="synonym">Orchid</name>
    <dbReference type="NCBI Taxonomy" id="117978"/>
    <lineage>
        <taxon>Eukaryota</taxon>
        <taxon>Viridiplantae</taxon>
        <taxon>Streptophyta</taxon>
        <taxon>Embryophyta</taxon>
        <taxon>Tracheophyta</taxon>
        <taxon>Spermatophyta</taxon>
        <taxon>Magnoliopsida</taxon>
        <taxon>Liliopsida</taxon>
        <taxon>Asparagales</taxon>
        <taxon>Orchidaceae</taxon>
        <taxon>Epidendroideae</taxon>
        <taxon>Malaxideae</taxon>
        <taxon>Dendrobiinae</taxon>
        <taxon>Dendrobium</taxon>
    </lineage>
</organism>
<feature type="compositionally biased region" description="Basic residues" evidence="1">
    <location>
        <begin position="112"/>
        <end position="124"/>
    </location>
</feature>